<name>A0A9W8MRX8_9AGAR</name>
<comment type="caution">
    <text evidence="2">The sequence shown here is derived from an EMBL/GenBank/DDBJ whole genome shotgun (WGS) entry which is preliminary data.</text>
</comment>
<feature type="region of interest" description="Disordered" evidence="1">
    <location>
        <begin position="244"/>
        <end position="286"/>
    </location>
</feature>
<accession>A0A9W8MRX8</accession>
<evidence type="ECO:0000256" key="1">
    <source>
        <dbReference type="SAM" id="MobiDB-lite"/>
    </source>
</evidence>
<evidence type="ECO:0000313" key="2">
    <source>
        <dbReference type="EMBL" id="KAJ3505749.1"/>
    </source>
</evidence>
<sequence length="312" mass="35164">MLSITLPICHPREIEHTAALYVTGSDASLATLAAVIQQIHIAAITQPKYTRSLALVVKEMLEGFRWRNTHLYVTFPETILDLAQSTFLNYWNNVFHGTRAELDDDDDFCELDTHAIDPLAVSSYIGDLFSLGLVSFKMFDRAATYLVSHMTKLSHIHCVYALFAHAGAYYNPQMTRDFLRGCLVLVRQSAPYIKDAYPAARLLTDLFHYLMFRIPRQVIPQRWDRSMNLEDTLQATVLSPRASLSQRSLSRTTSPVSCTSSDSSRESEHVYPVSLTPSSPEAEDKKAACDVQWDGVYDPSPHEDVHDIHPVG</sequence>
<dbReference type="InterPro" id="IPR016024">
    <property type="entry name" value="ARM-type_fold"/>
</dbReference>
<dbReference type="Proteomes" id="UP001148786">
    <property type="component" value="Unassembled WGS sequence"/>
</dbReference>
<keyword evidence="3" id="KW-1185">Reference proteome</keyword>
<dbReference type="OrthoDB" id="3053135at2759"/>
<dbReference type="SUPFAM" id="SSF48371">
    <property type="entry name" value="ARM repeat"/>
    <property type="match status" value="1"/>
</dbReference>
<reference evidence="2" key="1">
    <citation type="submission" date="2022-07" db="EMBL/GenBank/DDBJ databases">
        <title>Genome Sequence of Agrocybe chaxingu.</title>
        <authorList>
            <person name="Buettner E."/>
        </authorList>
    </citation>
    <scope>NUCLEOTIDE SEQUENCE</scope>
    <source>
        <strain evidence="2">MP-N11</strain>
    </source>
</reference>
<dbReference type="Gene3D" id="1.25.40.180">
    <property type="match status" value="1"/>
</dbReference>
<gene>
    <name evidence="2" type="ORF">NLJ89_g7255</name>
</gene>
<proteinExistence type="predicted"/>
<dbReference type="EMBL" id="JANKHO010000848">
    <property type="protein sequence ID" value="KAJ3505749.1"/>
    <property type="molecule type" value="Genomic_DNA"/>
</dbReference>
<feature type="region of interest" description="Disordered" evidence="1">
    <location>
        <begin position="293"/>
        <end position="312"/>
    </location>
</feature>
<organism evidence="2 3">
    <name type="scientific">Agrocybe chaxingu</name>
    <dbReference type="NCBI Taxonomy" id="84603"/>
    <lineage>
        <taxon>Eukaryota</taxon>
        <taxon>Fungi</taxon>
        <taxon>Dikarya</taxon>
        <taxon>Basidiomycota</taxon>
        <taxon>Agaricomycotina</taxon>
        <taxon>Agaricomycetes</taxon>
        <taxon>Agaricomycetidae</taxon>
        <taxon>Agaricales</taxon>
        <taxon>Agaricineae</taxon>
        <taxon>Strophariaceae</taxon>
        <taxon>Agrocybe</taxon>
    </lineage>
</organism>
<feature type="compositionally biased region" description="Low complexity" evidence="1">
    <location>
        <begin position="244"/>
        <end position="262"/>
    </location>
</feature>
<protein>
    <submittedName>
        <fullName evidence="2">Uncharacterized protein</fullName>
    </submittedName>
</protein>
<evidence type="ECO:0000313" key="3">
    <source>
        <dbReference type="Proteomes" id="UP001148786"/>
    </source>
</evidence>
<dbReference type="AlphaFoldDB" id="A0A9W8MRX8"/>
<feature type="compositionally biased region" description="Basic and acidic residues" evidence="1">
    <location>
        <begin position="300"/>
        <end position="312"/>
    </location>
</feature>